<dbReference type="SMART" id="SM00478">
    <property type="entry name" value="ENDO3c"/>
    <property type="match status" value="1"/>
</dbReference>
<keyword evidence="12" id="KW-1185">Reference proteome</keyword>
<dbReference type="GO" id="GO:0140078">
    <property type="term" value="F:class I DNA-(apurinic or apyrimidinic site) endonuclease activity"/>
    <property type="evidence" value="ECO:0007669"/>
    <property type="project" value="UniProtKB-EC"/>
</dbReference>
<dbReference type="PANTHER" id="PTHR10242">
    <property type="entry name" value="8-OXOGUANINE DNA GLYCOSYLASE"/>
    <property type="match status" value="1"/>
</dbReference>
<dbReference type="SUPFAM" id="SSF48150">
    <property type="entry name" value="DNA-glycosylase"/>
    <property type="match status" value="1"/>
</dbReference>
<evidence type="ECO:0000256" key="1">
    <source>
        <dbReference type="ARBA" id="ARBA00010679"/>
    </source>
</evidence>
<name>A0A4Y8P9Q4_9BACT</name>
<dbReference type="GO" id="GO:0003684">
    <property type="term" value="F:damaged DNA binding"/>
    <property type="evidence" value="ECO:0007669"/>
    <property type="project" value="InterPro"/>
</dbReference>
<keyword evidence="4" id="KW-0378">Hydrolase</keyword>
<dbReference type="Gene3D" id="3.30.310.260">
    <property type="match status" value="1"/>
</dbReference>
<evidence type="ECO:0000256" key="2">
    <source>
        <dbReference type="ARBA" id="ARBA00012720"/>
    </source>
</evidence>
<dbReference type="Pfam" id="PF07934">
    <property type="entry name" value="OGG_N"/>
    <property type="match status" value="1"/>
</dbReference>
<dbReference type="SUPFAM" id="SSF55945">
    <property type="entry name" value="TATA-box binding protein-like"/>
    <property type="match status" value="1"/>
</dbReference>
<organism evidence="11 12">
    <name type="scientific">Methylacidiphilum caldifontis</name>
    <dbReference type="NCBI Taxonomy" id="2795386"/>
    <lineage>
        <taxon>Bacteria</taxon>
        <taxon>Pseudomonadati</taxon>
        <taxon>Verrucomicrobiota</taxon>
        <taxon>Methylacidiphilae</taxon>
        <taxon>Methylacidiphilales</taxon>
        <taxon>Methylacidiphilaceae</taxon>
        <taxon>Methylacidiphilum (ex Ratnadevi et al. 2023)</taxon>
    </lineage>
</organism>
<keyword evidence="7" id="KW-0511">Multifunctional enzyme</keyword>
<dbReference type="OrthoDB" id="9798522at2"/>
<keyword evidence="3" id="KW-0227">DNA damage</keyword>
<keyword evidence="8" id="KW-0326">Glycosidase</keyword>
<gene>
    <name evidence="11" type="ORF">A7Q10_01115</name>
</gene>
<dbReference type="InterPro" id="IPR023170">
    <property type="entry name" value="HhH_base_excis_C"/>
</dbReference>
<dbReference type="InterPro" id="IPR012904">
    <property type="entry name" value="OGG_N"/>
</dbReference>
<keyword evidence="6" id="KW-0456">Lyase</keyword>
<dbReference type="InterPro" id="IPR052054">
    <property type="entry name" value="Oxidative_DNA_repair_enzyme"/>
</dbReference>
<dbReference type="InterPro" id="IPR003265">
    <property type="entry name" value="HhH-GPD_domain"/>
</dbReference>
<feature type="domain" description="HhH-GPD" evidence="10">
    <location>
        <begin position="137"/>
        <end position="289"/>
    </location>
</feature>
<dbReference type="RefSeq" id="WP_134440497.1">
    <property type="nucleotide sequence ID" value="NZ_LXQC01000154.1"/>
</dbReference>
<dbReference type="Gene3D" id="1.10.1670.10">
    <property type="entry name" value="Helix-hairpin-Helix base-excision DNA repair enzymes (C-terminal)"/>
    <property type="match status" value="1"/>
</dbReference>
<evidence type="ECO:0000313" key="12">
    <source>
        <dbReference type="Proteomes" id="UP000297713"/>
    </source>
</evidence>
<evidence type="ECO:0000256" key="6">
    <source>
        <dbReference type="ARBA" id="ARBA00023239"/>
    </source>
</evidence>
<dbReference type="EMBL" id="LXQC01000154">
    <property type="protein sequence ID" value="TFE67415.1"/>
    <property type="molecule type" value="Genomic_DNA"/>
</dbReference>
<dbReference type="GO" id="GO:0006284">
    <property type="term" value="P:base-excision repair"/>
    <property type="evidence" value="ECO:0007669"/>
    <property type="project" value="InterPro"/>
</dbReference>
<dbReference type="AlphaFoldDB" id="A0A4Y8P9Q4"/>
<dbReference type="EC" id="4.2.99.18" evidence="2"/>
<reference evidence="11 12" key="1">
    <citation type="submission" date="2016-05" db="EMBL/GenBank/DDBJ databases">
        <title>Diversity and Homogeneity among Thermoacidophilic Verrucomicrobia Methanotrophs Linked with Geographical Origin.</title>
        <authorList>
            <person name="Erikstad H.-A."/>
            <person name="Smestad N.B."/>
            <person name="Ceballos R.M."/>
            <person name="Birkeland N.-K."/>
        </authorList>
    </citation>
    <scope>NUCLEOTIDE SEQUENCE [LARGE SCALE GENOMIC DNA]</scope>
    <source>
        <strain evidence="11 12">Phi</strain>
    </source>
</reference>
<protein>
    <recommendedName>
        <fullName evidence="2">DNA-(apurinic or apyrimidinic site) lyase</fullName>
        <ecNumber evidence="2">4.2.99.18</ecNumber>
    </recommendedName>
</protein>
<dbReference type="Proteomes" id="UP000297713">
    <property type="component" value="Unassembled WGS sequence"/>
</dbReference>
<evidence type="ECO:0000256" key="5">
    <source>
        <dbReference type="ARBA" id="ARBA00023204"/>
    </source>
</evidence>
<dbReference type="CDD" id="cd00056">
    <property type="entry name" value="ENDO3c"/>
    <property type="match status" value="1"/>
</dbReference>
<dbReference type="GO" id="GO:0006289">
    <property type="term" value="P:nucleotide-excision repair"/>
    <property type="evidence" value="ECO:0007669"/>
    <property type="project" value="InterPro"/>
</dbReference>
<evidence type="ECO:0000256" key="7">
    <source>
        <dbReference type="ARBA" id="ARBA00023268"/>
    </source>
</evidence>
<dbReference type="InterPro" id="IPR011257">
    <property type="entry name" value="DNA_glycosylase"/>
</dbReference>
<evidence type="ECO:0000259" key="10">
    <source>
        <dbReference type="SMART" id="SM00478"/>
    </source>
</evidence>
<comment type="catalytic activity">
    <reaction evidence="9">
        <text>2'-deoxyribonucleotide-(2'-deoxyribose 5'-phosphate)-2'-deoxyribonucleotide-DNA = a 3'-end 2'-deoxyribonucleotide-(2,3-dehydro-2,3-deoxyribose 5'-phosphate)-DNA + a 5'-end 5'-phospho-2'-deoxyribonucleoside-DNA + H(+)</text>
        <dbReference type="Rhea" id="RHEA:66592"/>
        <dbReference type="Rhea" id="RHEA-COMP:13180"/>
        <dbReference type="Rhea" id="RHEA-COMP:16897"/>
        <dbReference type="Rhea" id="RHEA-COMP:17067"/>
        <dbReference type="ChEBI" id="CHEBI:15378"/>
        <dbReference type="ChEBI" id="CHEBI:136412"/>
        <dbReference type="ChEBI" id="CHEBI:157695"/>
        <dbReference type="ChEBI" id="CHEBI:167181"/>
        <dbReference type="EC" id="4.2.99.18"/>
    </reaction>
</comment>
<evidence type="ECO:0000256" key="9">
    <source>
        <dbReference type="ARBA" id="ARBA00044632"/>
    </source>
</evidence>
<evidence type="ECO:0000256" key="4">
    <source>
        <dbReference type="ARBA" id="ARBA00022801"/>
    </source>
</evidence>
<comment type="caution">
    <text evidence="11">The sequence shown here is derived from an EMBL/GenBank/DDBJ whole genome shotgun (WGS) entry which is preliminary data.</text>
</comment>
<keyword evidence="5" id="KW-0234">DNA repair</keyword>
<accession>A0A4Y8P9Q4</accession>
<dbReference type="Gene3D" id="1.10.340.30">
    <property type="entry name" value="Hypothetical protein, domain 2"/>
    <property type="match status" value="1"/>
</dbReference>
<evidence type="ECO:0000256" key="8">
    <source>
        <dbReference type="ARBA" id="ARBA00023295"/>
    </source>
</evidence>
<sequence>MLDYSIEQISCDWSLVGEVDKQLVDIDATLGSGQTFSWQRLANGIWIGQIGEVPYALVPEKKLSIYSPLGSFCAFKKYFQIELDLKKVLSSFPPKDRILNKALHYCPRLRILKQDPWETLVSFLCSSAKPIVQIRKIISRIRAFYGREVYPGFFSFPTAEEILDRGPTGLKEAKLGFRSDFIWSVSSIIWPMKKDYFFELEKTSTENIRHILMELPGVGRKIADCVLLFGFARLDVFPIDRWMERVLKTFYHSFLNKTKITSKDLIDFSSTYFGPFAGYAQQYLFYWSRSAFWKKGGLWEYH</sequence>
<evidence type="ECO:0000256" key="3">
    <source>
        <dbReference type="ARBA" id="ARBA00022763"/>
    </source>
</evidence>
<comment type="similarity">
    <text evidence="1">Belongs to the type-1 OGG1 family.</text>
</comment>
<dbReference type="PANTHER" id="PTHR10242:SF2">
    <property type="entry name" value="N-GLYCOSYLASE_DNA LYASE"/>
    <property type="match status" value="1"/>
</dbReference>
<evidence type="ECO:0000313" key="11">
    <source>
        <dbReference type="EMBL" id="TFE67415.1"/>
    </source>
</evidence>
<dbReference type="GO" id="GO:0008534">
    <property type="term" value="F:oxidized purine nucleobase lesion DNA N-glycosylase activity"/>
    <property type="evidence" value="ECO:0007669"/>
    <property type="project" value="InterPro"/>
</dbReference>
<proteinExistence type="inferred from homology"/>